<evidence type="ECO:0000256" key="6">
    <source>
        <dbReference type="ARBA" id="ARBA00022786"/>
    </source>
</evidence>
<dbReference type="GO" id="GO:0008270">
    <property type="term" value="F:zinc ion binding"/>
    <property type="evidence" value="ECO:0007669"/>
    <property type="project" value="UniProtKB-KW"/>
</dbReference>
<dbReference type="Pfam" id="PF00642">
    <property type="entry name" value="zf-CCCH"/>
    <property type="match status" value="1"/>
</dbReference>
<keyword evidence="5 8" id="KW-0863">Zinc-finger</keyword>
<feature type="domain" description="C3H1-type" evidence="9">
    <location>
        <begin position="35"/>
        <end position="62"/>
    </location>
</feature>
<dbReference type="InterPro" id="IPR051628">
    <property type="entry name" value="LUBAC_E3_Ligases"/>
</dbReference>
<evidence type="ECO:0000256" key="4">
    <source>
        <dbReference type="ARBA" id="ARBA00022737"/>
    </source>
</evidence>
<evidence type="ECO:0000313" key="11">
    <source>
        <dbReference type="EMBL" id="OCK75538.1"/>
    </source>
</evidence>
<dbReference type="Proteomes" id="UP000250266">
    <property type="component" value="Unassembled WGS sequence"/>
</dbReference>
<dbReference type="CDD" id="cd20335">
    <property type="entry name" value="BRcat_RBR"/>
    <property type="match status" value="1"/>
</dbReference>
<protein>
    <submittedName>
        <fullName evidence="11">Uncharacterized protein</fullName>
    </submittedName>
</protein>
<dbReference type="Pfam" id="PF01485">
    <property type="entry name" value="IBR"/>
    <property type="match status" value="1"/>
</dbReference>
<dbReference type="GO" id="GO:0004842">
    <property type="term" value="F:ubiquitin-protein transferase activity"/>
    <property type="evidence" value="ECO:0007669"/>
    <property type="project" value="TreeGrafter"/>
</dbReference>
<evidence type="ECO:0000256" key="1">
    <source>
        <dbReference type="ARBA" id="ARBA00004906"/>
    </source>
</evidence>
<dbReference type="GO" id="GO:0097039">
    <property type="term" value="P:protein linear polyubiquitination"/>
    <property type="evidence" value="ECO:0007669"/>
    <property type="project" value="TreeGrafter"/>
</dbReference>
<accession>A0A8E2E1M1</accession>
<dbReference type="EMBL" id="KV745304">
    <property type="protein sequence ID" value="OCK75538.1"/>
    <property type="molecule type" value="Genomic_DNA"/>
</dbReference>
<gene>
    <name evidence="11" type="ORF">K432DRAFT_256791</name>
</gene>
<dbReference type="PROSITE" id="PS00028">
    <property type="entry name" value="ZINC_FINGER_C2H2_1"/>
    <property type="match status" value="1"/>
</dbReference>
<evidence type="ECO:0000256" key="7">
    <source>
        <dbReference type="ARBA" id="ARBA00022833"/>
    </source>
</evidence>
<dbReference type="GO" id="GO:0043130">
    <property type="term" value="F:ubiquitin binding"/>
    <property type="evidence" value="ECO:0007669"/>
    <property type="project" value="TreeGrafter"/>
</dbReference>
<dbReference type="CDD" id="cd00590">
    <property type="entry name" value="RRM_SF"/>
    <property type="match status" value="1"/>
</dbReference>
<dbReference type="Gene3D" id="3.30.40.10">
    <property type="entry name" value="Zinc/RING finger domain, C3HC4 (zinc finger)"/>
    <property type="match status" value="1"/>
</dbReference>
<feature type="domain" description="RING-type" evidence="10">
    <location>
        <begin position="629"/>
        <end position="838"/>
    </location>
</feature>
<dbReference type="PANTHER" id="PTHR22770">
    <property type="entry name" value="UBIQUITIN CONJUGATING ENZYME 7 INTERACTING PROTEIN-RELATED"/>
    <property type="match status" value="1"/>
</dbReference>
<keyword evidence="3 8" id="KW-0479">Metal-binding</keyword>
<dbReference type="Pfam" id="PF22191">
    <property type="entry name" value="IBR_1"/>
    <property type="match status" value="1"/>
</dbReference>
<feature type="non-terminal residue" evidence="11">
    <location>
        <position position="838"/>
    </location>
</feature>
<dbReference type="SUPFAM" id="SSF57850">
    <property type="entry name" value="RING/U-box"/>
    <property type="match status" value="2"/>
</dbReference>
<dbReference type="InterPro" id="IPR013083">
    <property type="entry name" value="Znf_RING/FYVE/PHD"/>
</dbReference>
<dbReference type="SUPFAM" id="SSF90229">
    <property type="entry name" value="CCCH zinc finger"/>
    <property type="match status" value="1"/>
</dbReference>
<evidence type="ECO:0000259" key="10">
    <source>
        <dbReference type="PROSITE" id="PS51873"/>
    </source>
</evidence>
<proteinExistence type="predicted"/>
<feature type="zinc finger region" description="C3H1-type" evidence="8">
    <location>
        <begin position="1"/>
        <end position="22"/>
    </location>
</feature>
<sequence>CRFYAKGFCRDGDSCRFKHDRTSTAASADEALETQNMQPICLFFAKGGCLKGTSCGYRHEKGTSNTLAPQGFARSPDIVPTAELLPTSSLINSIWSPTSQKYGLLDGGKMSSRNISGATVAFEDGAKISRISLPSDFSAVQMSGLSSDQTVENVLSLLAGLGFTNIEGSAVRLKHIPQTSTQAAEIKVEDPDFSRKLLECTGPQLKMNGNNVIITALQTDTSSGSSANRLQLSSVACTWYKPSKVAYLCYVNHKLAVDVAERIKWMGNKEVRQRKITVKYDFDNDSPKHYFHDRRILYRIQIGNLDVKTTQRELEALVGAPRPYKIEFGEPSTVMSAENAEASVKRRLEEIGTLSEWILSNDSSSSRVKAIAKFTHPEHARRAVQELNKITLDSAGSTKLLVAPILSVKMSVPSQILVAVKAELDELRDSAWKSSFVGTKIYNLDTAQSARKLHATLRIYGENRDAVAQAKSSIEKVLAGTIATFQDKPIRDRFFYEPQGSTFLESLMTKSNGFIYRDLRRGIIRLHGDARTVAKMQASLSEKVQELANQTHILELDAHFLKLALDGGFRRLVDAFGKEMVKMKITSGPKIITMQGSTKDFERAKAILQEATNQHLDVATALLKIEHVSEGSCPVCWMEPEEPFRASCGHTYCLSCLSAQCSFVSSDTLPLRCVGNSATCSHTFSLEELRNALPANEYDSLVEKSFTCYIRSNPAAFQYCPTPDCDRIYRVSMADNARTFLCDSCLTPVCTACHVIAHDGLSCDAYKALVKCDGAFDKWKKEHDVRDCPGCGTAIEKTYGCNHMECGGCGIHICWFCMRTFKTGGEVYDHMPKAHGHI</sequence>
<organism evidence="11 12">
    <name type="scientific">Lepidopterella palustris CBS 459.81</name>
    <dbReference type="NCBI Taxonomy" id="1314670"/>
    <lineage>
        <taxon>Eukaryota</taxon>
        <taxon>Fungi</taxon>
        <taxon>Dikarya</taxon>
        <taxon>Ascomycota</taxon>
        <taxon>Pezizomycotina</taxon>
        <taxon>Dothideomycetes</taxon>
        <taxon>Pleosporomycetidae</taxon>
        <taxon>Mytilinidiales</taxon>
        <taxon>Argynnaceae</taxon>
        <taxon>Lepidopterella</taxon>
    </lineage>
</organism>
<dbReference type="InterPro" id="IPR044066">
    <property type="entry name" value="TRIAD_supradom"/>
</dbReference>
<keyword evidence="4" id="KW-0677">Repeat</keyword>
<dbReference type="PROSITE" id="PS50103">
    <property type="entry name" value="ZF_C3H1"/>
    <property type="match status" value="2"/>
</dbReference>
<dbReference type="PROSITE" id="PS51873">
    <property type="entry name" value="TRIAD"/>
    <property type="match status" value="1"/>
</dbReference>
<dbReference type="InterPro" id="IPR017907">
    <property type="entry name" value="Znf_RING_CS"/>
</dbReference>
<dbReference type="PANTHER" id="PTHR22770:SF13">
    <property type="entry name" value="RING-TYPE DOMAIN-CONTAINING PROTEIN"/>
    <property type="match status" value="1"/>
</dbReference>
<comment type="pathway">
    <text evidence="1">Protein modification; protein ubiquitination.</text>
</comment>
<dbReference type="GO" id="GO:0000151">
    <property type="term" value="C:ubiquitin ligase complex"/>
    <property type="evidence" value="ECO:0007669"/>
    <property type="project" value="TreeGrafter"/>
</dbReference>
<dbReference type="OrthoDB" id="10009520at2759"/>
<dbReference type="PROSITE" id="PS00518">
    <property type="entry name" value="ZF_RING_1"/>
    <property type="match status" value="1"/>
</dbReference>
<evidence type="ECO:0000256" key="2">
    <source>
        <dbReference type="ARBA" id="ARBA00022679"/>
    </source>
</evidence>
<dbReference type="SMART" id="SM00647">
    <property type="entry name" value="IBR"/>
    <property type="match status" value="2"/>
</dbReference>
<dbReference type="Gene3D" id="4.10.1000.10">
    <property type="entry name" value="Zinc finger, CCCH-type"/>
    <property type="match status" value="1"/>
</dbReference>
<dbReference type="CDD" id="cd22585">
    <property type="entry name" value="Rcat_RBR_DEAH12-like"/>
    <property type="match status" value="1"/>
</dbReference>
<dbReference type="InterPro" id="IPR036855">
    <property type="entry name" value="Znf_CCCH_sf"/>
</dbReference>
<dbReference type="AlphaFoldDB" id="A0A8E2E1M1"/>
<evidence type="ECO:0000256" key="8">
    <source>
        <dbReference type="PROSITE-ProRule" id="PRU00723"/>
    </source>
</evidence>
<feature type="non-terminal residue" evidence="11">
    <location>
        <position position="1"/>
    </location>
</feature>
<dbReference type="InterPro" id="IPR002867">
    <property type="entry name" value="IBR_dom"/>
</dbReference>
<feature type="domain" description="C3H1-type" evidence="9">
    <location>
        <begin position="1"/>
        <end position="22"/>
    </location>
</feature>
<evidence type="ECO:0000256" key="5">
    <source>
        <dbReference type="ARBA" id="ARBA00022771"/>
    </source>
</evidence>
<keyword evidence="7 8" id="KW-0862">Zinc</keyword>
<reference evidence="11 12" key="1">
    <citation type="journal article" date="2016" name="Nat. Commun.">
        <title>Ectomycorrhizal ecology is imprinted in the genome of the dominant symbiotic fungus Cenococcum geophilum.</title>
        <authorList>
            <consortium name="DOE Joint Genome Institute"/>
            <person name="Peter M."/>
            <person name="Kohler A."/>
            <person name="Ohm R.A."/>
            <person name="Kuo A."/>
            <person name="Krutzmann J."/>
            <person name="Morin E."/>
            <person name="Arend M."/>
            <person name="Barry K.W."/>
            <person name="Binder M."/>
            <person name="Choi C."/>
            <person name="Clum A."/>
            <person name="Copeland A."/>
            <person name="Grisel N."/>
            <person name="Haridas S."/>
            <person name="Kipfer T."/>
            <person name="LaButti K."/>
            <person name="Lindquist E."/>
            <person name="Lipzen A."/>
            <person name="Maire R."/>
            <person name="Meier B."/>
            <person name="Mihaltcheva S."/>
            <person name="Molinier V."/>
            <person name="Murat C."/>
            <person name="Poggeler S."/>
            <person name="Quandt C.A."/>
            <person name="Sperisen C."/>
            <person name="Tritt A."/>
            <person name="Tisserant E."/>
            <person name="Crous P.W."/>
            <person name="Henrissat B."/>
            <person name="Nehls U."/>
            <person name="Egli S."/>
            <person name="Spatafora J.W."/>
            <person name="Grigoriev I.V."/>
            <person name="Martin F.M."/>
        </authorList>
    </citation>
    <scope>NUCLEOTIDE SEQUENCE [LARGE SCALE GENOMIC DNA]</scope>
    <source>
        <strain evidence="11 12">CBS 459.81</strain>
    </source>
</reference>
<evidence type="ECO:0000313" key="12">
    <source>
        <dbReference type="Proteomes" id="UP000250266"/>
    </source>
</evidence>
<keyword evidence="6" id="KW-0833">Ubl conjugation pathway</keyword>
<dbReference type="Gene3D" id="1.20.120.1750">
    <property type="match status" value="1"/>
</dbReference>
<keyword evidence="2" id="KW-0808">Transferase</keyword>
<name>A0A8E2E1M1_9PEZI</name>
<feature type="zinc finger region" description="C3H1-type" evidence="8">
    <location>
        <begin position="35"/>
        <end position="62"/>
    </location>
</feature>
<keyword evidence="12" id="KW-1185">Reference proteome</keyword>
<evidence type="ECO:0000259" key="9">
    <source>
        <dbReference type="PROSITE" id="PS50103"/>
    </source>
</evidence>
<dbReference type="SMART" id="SM00356">
    <property type="entry name" value="ZnF_C3H1"/>
    <property type="match status" value="2"/>
</dbReference>
<dbReference type="GO" id="GO:0043161">
    <property type="term" value="P:proteasome-mediated ubiquitin-dependent protein catabolic process"/>
    <property type="evidence" value="ECO:0007669"/>
    <property type="project" value="TreeGrafter"/>
</dbReference>
<evidence type="ECO:0000256" key="3">
    <source>
        <dbReference type="ARBA" id="ARBA00022723"/>
    </source>
</evidence>
<dbReference type="InterPro" id="IPR013087">
    <property type="entry name" value="Znf_C2H2_type"/>
</dbReference>
<dbReference type="InterPro" id="IPR000571">
    <property type="entry name" value="Znf_CCCH"/>
</dbReference>